<dbReference type="PROSITE" id="PS50231">
    <property type="entry name" value="RICIN_B_LECTIN"/>
    <property type="match status" value="1"/>
</dbReference>
<dbReference type="AlphaFoldDB" id="A0AAV5AT92"/>
<reference evidence="2" key="1">
    <citation type="submission" date="2021-10" db="EMBL/GenBank/DDBJ databases">
        <title>De novo Genome Assembly of Clathrus columnatus (Basidiomycota, Fungi) Using Illumina and Nanopore Sequence Data.</title>
        <authorList>
            <person name="Ogiso-Tanaka E."/>
            <person name="Itagaki H."/>
            <person name="Hosoya T."/>
            <person name="Hosaka K."/>
        </authorList>
    </citation>
    <scope>NUCLEOTIDE SEQUENCE</scope>
    <source>
        <strain evidence="2">MO-923</strain>
    </source>
</reference>
<evidence type="ECO:0000313" key="2">
    <source>
        <dbReference type="EMBL" id="GJJ16223.1"/>
    </source>
</evidence>
<dbReference type="InterPro" id="IPR035992">
    <property type="entry name" value="Ricin_B-like_lectins"/>
</dbReference>
<dbReference type="EMBL" id="BPWL01000015">
    <property type="protein sequence ID" value="GJJ16223.1"/>
    <property type="molecule type" value="Genomic_DNA"/>
</dbReference>
<gene>
    <name evidence="2" type="ORF">Clacol_010519</name>
</gene>
<evidence type="ECO:0000259" key="1">
    <source>
        <dbReference type="SMART" id="SM00458"/>
    </source>
</evidence>
<accession>A0AAV5AT92</accession>
<dbReference type="InterPro" id="IPR000772">
    <property type="entry name" value="Ricin_B_lectin"/>
</dbReference>
<dbReference type="Gene3D" id="2.80.10.50">
    <property type="match status" value="1"/>
</dbReference>
<comment type="caution">
    <text evidence="2">The sequence shown here is derived from an EMBL/GenBank/DDBJ whole genome shotgun (WGS) entry which is preliminary data.</text>
</comment>
<organism evidence="2 3">
    <name type="scientific">Clathrus columnatus</name>
    <dbReference type="NCBI Taxonomy" id="1419009"/>
    <lineage>
        <taxon>Eukaryota</taxon>
        <taxon>Fungi</taxon>
        <taxon>Dikarya</taxon>
        <taxon>Basidiomycota</taxon>
        <taxon>Agaricomycotina</taxon>
        <taxon>Agaricomycetes</taxon>
        <taxon>Phallomycetidae</taxon>
        <taxon>Phallales</taxon>
        <taxon>Clathraceae</taxon>
        <taxon>Clathrus</taxon>
    </lineage>
</organism>
<evidence type="ECO:0000313" key="3">
    <source>
        <dbReference type="Proteomes" id="UP001050691"/>
    </source>
</evidence>
<feature type="domain" description="Ricin B lectin" evidence="1">
    <location>
        <begin position="179"/>
        <end position="306"/>
    </location>
</feature>
<dbReference type="SUPFAM" id="SSF50370">
    <property type="entry name" value="Ricin B-like lectins"/>
    <property type="match status" value="1"/>
</dbReference>
<sequence length="306" mass="33372">MVGRLEAIFETCLVLNPTSLQVCLEEKSLALLLYKKGFHCVVIHLDIFFDDAFNGSVVSNGMVAFDVDSDFDGHISANPIGGTYAGLYIPWDYYYIVRNSSYFNVGVSVTPGDKRPTNGFCGVASCDSANCATAFDSQPDLAKIDPIPGTPPTPPMYGCGYGNVYNVTWCPSGTFPDQSSIPRSIHPKGDPSKCLDVRNNIHVNGNPVQVFDCNGSGAQLWLLSRGETRVRLAETDFCLDASSSQFILFLISIGLPQQLWVYTADDHLNVFGRGQCLDVRNGDMANGNQLQIWPCTPGDPNQVFTI</sequence>
<name>A0AAV5AT92_9AGAM</name>
<dbReference type="Pfam" id="PF00652">
    <property type="entry name" value="Ricin_B_lectin"/>
    <property type="match status" value="1"/>
</dbReference>
<dbReference type="SMART" id="SM00458">
    <property type="entry name" value="RICIN"/>
    <property type="match status" value="1"/>
</dbReference>
<keyword evidence="3" id="KW-1185">Reference proteome</keyword>
<dbReference type="CDD" id="cd00161">
    <property type="entry name" value="beta-trefoil_Ricin-like"/>
    <property type="match status" value="1"/>
</dbReference>
<protein>
    <recommendedName>
        <fullName evidence="1">Ricin B lectin domain-containing protein</fullName>
    </recommendedName>
</protein>
<dbReference type="Proteomes" id="UP001050691">
    <property type="component" value="Unassembled WGS sequence"/>
</dbReference>
<proteinExistence type="predicted"/>